<feature type="domain" description="Ketosynthase family 3 (KS3)" evidence="7">
    <location>
        <begin position="906"/>
        <end position="1249"/>
    </location>
</feature>
<accession>A0A0F0G9W8</accession>
<sequence>AFHSPLMEPMLDDFREAISGITFSEPVVGMSTSGDVTSADYWVNHVRDAVRFHENVTRLGDVTLVEVGPDAQLSAMVDGSTAVLRRDRGEVASMLTALSQVHVDGINVDWTQLYTGGRKVDLPTYAFEHQMFWPAAVRKAGDVGALGLTRVEHPLLGAAVDVAGADGVLFTSRLSLSSHPWLADHRVFGQVLLPGTAFLELAVRAGDEAGLDRVEELTLAAPLVLPSQGAVRLQVAVGVEENGRRAVEVFSRPDGEDAPWTRHATGFLASGATTSDFDATVWPPSAESVDIEGAYERFAENGFEYGPVFQGLRAVWRTESEVFAEVALPGGVDGGAFGLHPALLDATLHAGGFFDGAEAGLPFSWESVTLHATGASAVRVRLRRDGDAWVAAVADTTGAPVATIGSLVTRAVSAQQVSAADRDSLFRLDWAPVSLPQAGAAAVVVEEFVSDGDVVQQTHALAARALELVQRWIAEERAERLVFVTRQDDLAASAVHGLVRAAQNEHPGRFTLIDTDAEVAEQVLSIDEPQLRVRDGQVFAARLARAEAAEPGEFTGPVLITGGTGGLGRVIAKHLVERYGVKDLVLVSRNGKADVSDLDAHVTVVACDVSDRKALQKVLKKHKVRSVVHTAGVLDDGVVESLTPERLANVLRPKVDAAWNLHELTKGLDKFVIFSSAAGTFGAAGQANYAAGNAFLDALAEHRRAAGLPAVSLAWGAWNQTGMLSEADAERMARGGTPPLSVEQGLALFDAAIAGEDAVLLPLRLDLAALRNHGEIRPLLRGLIRTRARRAAAQADSGLVQRLSAMAPEARLVSLLELVRTEVAAVLGHDGVTAVDPAKAFQDLGFDSLTAVDLRNRLTGVTGLRLPSTLIFDYPTSAVLAGFLRDELFGASDAVSALPALMSTSDDPIVIVGMACRYPGGVATPDQLWDLVVDGRDAISEFPANRGWDLDSLYHPDPDHVGTSYTKSGGFIHDADLFDPEFFGMSPREAVSTDAQQRLLLEASWEALERAGIDPVGLKGSSTGVFAGVMYNDYSLLLEGDSEGYQTTGGSPSVVSGRVSYTFGFEGPAVTLDTACSSSLVAMHWAMQALRAGECSLALAGGVTVLASPGAFIGFSRQRGLSPDGRCKAFSDSADGVGWSEGVGVVVLERLSDAVRNGHDVLAVVRGSAVNQDGASNGLTAPNGPSQQRVIRQALASAGLSTADVDVVEAHGTGTTLGDPIEAQALLATYGQDRTSPLLLGSIKSNIGH</sequence>
<dbReference type="Gene3D" id="3.30.70.3290">
    <property type="match status" value="1"/>
</dbReference>
<evidence type="ECO:0000256" key="3">
    <source>
        <dbReference type="ARBA" id="ARBA00022679"/>
    </source>
</evidence>
<dbReference type="InterPro" id="IPR020841">
    <property type="entry name" value="PKS_Beta-ketoAc_synthase_dom"/>
</dbReference>
<dbReference type="Gene3D" id="3.10.129.110">
    <property type="entry name" value="Polyketide synthase dehydratase"/>
    <property type="match status" value="1"/>
</dbReference>
<dbReference type="InterPro" id="IPR001227">
    <property type="entry name" value="Ac_transferase_dom_sf"/>
</dbReference>
<feature type="non-terminal residue" evidence="9">
    <location>
        <position position="1"/>
    </location>
</feature>
<dbReference type="InterPro" id="IPR014030">
    <property type="entry name" value="Ketoacyl_synth_N"/>
</dbReference>
<evidence type="ECO:0000259" key="6">
    <source>
        <dbReference type="PROSITE" id="PS50075"/>
    </source>
</evidence>
<dbReference type="InterPro" id="IPR013968">
    <property type="entry name" value="PKS_KR"/>
</dbReference>
<name>A0A0F0G9W8_LENAE</name>
<feature type="domain" description="PKS/mFAS DH" evidence="8">
    <location>
        <begin position="153"/>
        <end position="418"/>
    </location>
</feature>
<keyword evidence="2" id="KW-0597">Phosphoprotein</keyword>
<dbReference type="Pfam" id="PF00550">
    <property type="entry name" value="PP-binding"/>
    <property type="match status" value="1"/>
</dbReference>
<feature type="region of interest" description="C-terminal hotdog fold" evidence="5">
    <location>
        <begin position="286"/>
        <end position="418"/>
    </location>
</feature>
<evidence type="ECO:0000259" key="7">
    <source>
        <dbReference type="PROSITE" id="PS52004"/>
    </source>
</evidence>
<dbReference type="InterPro" id="IPR036736">
    <property type="entry name" value="ACP-like_sf"/>
</dbReference>
<dbReference type="Pfam" id="PF14765">
    <property type="entry name" value="PS-DH"/>
    <property type="match status" value="1"/>
</dbReference>
<feature type="active site" description="Proton acceptor; for dehydratase activity" evidence="5">
    <location>
        <position position="185"/>
    </location>
</feature>
<dbReference type="InterPro" id="IPR014031">
    <property type="entry name" value="Ketoacyl_synth_C"/>
</dbReference>
<evidence type="ECO:0000256" key="1">
    <source>
        <dbReference type="ARBA" id="ARBA00022450"/>
    </source>
</evidence>
<dbReference type="EMBL" id="JYJG01000604">
    <property type="protein sequence ID" value="KJK33033.1"/>
    <property type="molecule type" value="Genomic_DNA"/>
</dbReference>
<dbReference type="InterPro" id="IPR018201">
    <property type="entry name" value="Ketoacyl_synth_AS"/>
</dbReference>
<feature type="non-terminal residue" evidence="9">
    <location>
        <position position="1249"/>
    </location>
</feature>
<keyword evidence="4" id="KW-0677">Repeat</keyword>
<dbReference type="InterPro" id="IPR020807">
    <property type="entry name" value="PKS_DH"/>
</dbReference>
<dbReference type="eggNOG" id="COG3321">
    <property type="taxonomic scope" value="Bacteria"/>
</dbReference>
<dbReference type="InterPro" id="IPR020806">
    <property type="entry name" value="PKS_PP-bd"/>
</dbReference>
<protein>
    <submittedName>
        <fullName evidence="9">Uncharacterized protein</fullName>
    </submittedName>
</protein>
<dbReference type="Gene3D" id="3.40.47.10">
    <property type="match status" value="1"/>
</dbReference>
<organism evidence="9 10">
    <name type="scientific">Lentzea aerocolonigenes</name>
    <name type="common">Lechevalieria aerocolonigenes</name>
    <name type="synonym">Saccharothrix aerocolonigenes</name>
    <dbReference type="NCBI Taxonomy" id="68170"/>
    <lineage>
        <taxon>Bacteria</taxon>
        <taxon>Bacillati</taxon>
        <taxon>Actinomycetota</taxon>
        <taxon>Actinomycetes</taxon>
        <taxon>Pseudonocardiales</taxon>
        <taxon>Pseudonocardiaceae</taxon>
        <taxon>Lentzea</taxon>
    </lineage>
</organism>
<dbReference type="InterPro" id="IPR049900">
    <property type="entry name" value="PKS_mFAS_DH"/>
</dbReference>
<dbReference type="OrthoDB" id="9778690at2"/>
<dbReference type="Pfam" id="PF21089">
    <property type="entry name" value="PKS_DH_N"/>
    <property type="match status" value="1"/>
</dbReference>
<evidence type="ECO:0000313" key="10">
    <source>
        <dbReference type="Proteomes" id="UP000033393"/>
    </source>
</evidence>
<dbReference type="InterPro" id="IPR009081">
    <property type="entry name" value="PP-bd_ACP"/>
</dbReference>
<dbReference type="PATRIC" id="fig|68170.10.peg.3417"/>
<dbReference type="SUPFAM" id="SSF51735">
    <property type="entry name" value="NAD(P)-binding Rossmann-fold domains"/>
    <property type="match status" value="2"/>
</dbReference>
<dbReference type="Pfam" id="PF00109">
    <property type="entry name" value="ketoacyl-synt"/>
    <property type="match status" value="1"/>
</dbReference>
<dbReference type="PROSITE" id="PS52004">
    <property type="entry name" value="KS3_2"/>
    <property type="match status" value="1"/>
</dbReference>
<dbReference type="SMART" id="SM00825">
    <property type="entry name" value="PKS_KS"/>
    <property type="match status" value="1"/>
</dbReference>
<evidence type="ECO:0000256" key="2">
    <source>
        <dbReference type="ARBA" id="ARBA00022553"/>
    </source>
</evidence>
<dbReference type="InterPro" id="IPR006162">
    <property type="entry name" value="Ppantetheine_attach_site"/>
</dbReference>
<dbReference type="InterPro" id="IPR050091">
    <property type="entry name" value="PKS_NRPS_Biosynth_Enz"/>
</dbReference>
<reference evidence="9 10" key="1">
    <citation type="submission" date="2015-02" db="EMBL/GenBank/DDBJ databases">
        <authorList>
            <person name="Ju K.-S."/>
            <person name="Doroghazi J.R."/>
            <person name="Metcalf W."/>
        </authorList>
    </citation>
    <scope>NUCLEOTIDE SEQUENCE [LARGE SCALE GENOMIC DNA]</scope>
    <source>
        <strain evidence="9 10">NRRL B-16140</strain>
    </source>
</reference>
<dbReference type="SUPFAM" id="SSF47336">
    <property type="entry name" value="ACP-like"/>
    <property type="match status" value="1"/>
</dbReference>
<feature type="active site" description="Proton donor; for dehydratase activity" evidence="5">
    <location>
        <position position="345"/>
    </location>
</feature>
<dbReference type="InterPro" id="IPR049551">
    <property type="entry name" value="PKS_DH_C"/>
</dbReference>
<dbReference type="PROSITE" id="PS50075">
    <property type="entry name" value="CARRIER"/>
    <property type="match status" value="1"/>
</dbReference>
<dbReference type="SMART" id="SM00822">
    <property type="entry name" value="PKS_KR"/>
    <property type="match status" value="1"/>
</dbReference>
<dbReference type="CDD" id="cd00833">
    <property type="entry name" value="PKS"/>
    <property type="match status" value="1"/>
</dbReference>
<dbReference type="InterPro" id="IPR016039">
    <property type="entry name" value="Thiolase-like"/>
</dbReference>
<dbReference type="SMART" id="SM01294">
    <property type="entry name" value="PKS_PP_betabranch"/>
    <property type="match status" value="1"/>
</dbReference>
<dbReference type="SUPFAM" id="SSF52151">
    <property type="entry name" value="FabD/lysophospholipase-like"/>
    <property type="match status" value="1"/>
</dbReference>
<dbReference type="Gene3D" id="3.40.50.720">
    <property type="entry name" value="NAD(P)-binding Rossmann-like Domain"/>
    <property type="match status" value="1"/>
</dbReference>
<dbReference type="CDD" id="cd08956">
    <property type="entry name" value="KR_3_FAS_SDR_x"/>
    <property type="match status" value="1"/>
</dbReference>
<comment type="caution">
    <text evidence="9">The sequence shown here is derived from an EMBL/GenBank/DDBJ whole genome shotgun (WGS) entry which is preliminary data.</text>
</comment>
<evidence type="ECO:0000256" key="4">
    <source>
        <dbReference type="ARBA" id="ARBA00022737"/>
    </source>
</evidence>
<dbReference type="InterPro" id="IPR049552">
    <property type="entry name" value="PKS_DH_N"/>
</dbReference>
<dbReference type="PROSITE" id="PS52019">
    <property type="entry name" value="PKS_MFAS_DH"/>
    <property type="match status" value="1"/>
</dbReference>
<dbReference type="Pfam" id="PF02801">
    <property type="entry name" value="Ketoacyl-synt_C"/>
    <property type="match status" value="1"/>
</dbReference>
<dbReference type="GO" id="GO:0031177">
    <property type="term" value="F:phosphopantetheine binding"/>
    <property type="evidence" value="ECO:0007669"/>
    <property type="project" value="InterPro"/>
</dbReference>
<dbReference type="GO" id="GO:0004315">
    <property type="term" value="F:3-oxoacyl-[acyl-carrier-protein] synthase activity"/>
    <property type="evidence" value="ECO:0007669"/>
    <property type="project" value="InterPro"/>
</dbReference>
<dbReference type="PANTHER" id="PTHR43775:SF51">
    <property type="entry name" value="INACTIVE PHENOLPHTHIOCEROL SYNTHESIS POLYKETIDE SYNTHASE TYPE I PKS1-RELATED"/>
    <property type="match status" value="1"/>
</dbReference>
<dbReference type="SUPFAM" id="SSF53901">
    <property type="entry name" value="Thiolase-like"/>
    <property type="match status" value="1"/>
</dbReference>
<dbReference type="AlphaFoldDB" id="A0A0F0G9W8"/>
<dbReference type="Gene3D" id="3.40.366.10">
    <property type="entry name" value="Malonyl-Coenzyme A Acyl Carrier Protein, domain 2"/>
    <property type="match status" value="1"/>
</dbReference>
<dbReference type="eggNOG" id="COG0300">
    <property type="taxonomic scope" value="Bacteria"/>
</dbReference>
<dbReference type="PANTHER" id="PTHR43775">
    <property type="entry name" value="FATTY ACID SYNTHASE"/>
    <property type="match status" value="1"/>
</dbReference>
<dbReference type="InterPro" id="IPR042104">
    <property type="entry name" value="PKS_dehydratase_sf"/>
</dbReference>
<dbReference type="Gene3D" id="1.10.1200.10">
    <property type="entry name" value="ACP-like"/>
    <property type="match status" value="1"/>
</dbReference>
<dbReference type="RefSeq" id="WP_045318519.1">
    <property type="nucleotide sequence ID" value="NZ_JYJG01000604.1"/>
</dbReference>
<evidence type="ECO:0000259" key="8">
    <source>
        <dbReference type="PROSITE" id="PS52019"/>
    </source>
</evidence>
<feature type="region of interest" description="N-terminal hotdog fold" evidence="5">
    <location>
        <begin position="153"/>
        <end position="275"/>
    </location>
</feature>
<dbReference type="FunFam" id="1.10.1200.10:FF:000007">
    <property type="entry name" value="Probable polyketide synthase pks17"/>
    <property type="match status" value="1"/>
</dbReference>
<keyword evidence="1" id="KW-0596">Phosphopantetheine</keyword>
<keyword evidence="10" id="KW-1185">Reference proteome</keyword>
<dbReference type="GO" id="GO:0006633">
    <property type="term" value="P:fatty acid biosynthetic process"/>
    <property type="evidence" value="ECO:0007669"/>
    <property type="project" value="InterPro"/>
</dbReference>
<dbReference type="SMART" id="SM00826">
    <property type="entry name" value="PKS_DH"/>
    <property type="match status" value="1"/>
</dbReference>
<dbReference type="GO" id="GO:0004312">
    <property type="term" value="F:fatty acid synthase activity"/>
    <property type="evidence" value="ECO:0007669"/>
    <property type="project" value="TreeGrafter"/>
</dbReference>
<dbReference type="InterPro" id="IPR057326">
    <property type="entry name" value="KR_dom"/>
</dbReference>
<gene>
    <name evidence="9" type="ORF">UK23_47795</name>
</gene>
<dbReference type="Proteomes" id="UP000033393">
    <property type="component" value="Unassembled WGS sequence"/>
</dbReference>
<dbReference type="InterPro" id="IPR036291">
    <property type="entry name" value="NAD(P)-bd_dom_sf"/>
</dbReference>
<feature type="domain" description="Carrier" evidence="6">
    <location>
        <begin position="813"/>
        <end position="888"/>
    </location>
</feature>
<evidence type="ECO:0000256" key="5">
    <source>
        <dbReference type="PROSITE-ProRule" id="PRU01363"/>
    </source>
</evidence>
<evidence type="ECO:0000313" key="9">
    <source>
        <dbReference type="EMBL" id="KJK33033.1"/>
    </source>
</evidence>
<dbReference type="PROSITE" id="PS00012">
    <property type="entry name" value="PHOSPHOPANTETHEINE"/>
    <property type="match status" value="1"/>
</dbReference>
<dbReference type="InterPro" id="IPR016035">
    <property type="entry name" value="Acyl_Trfase/lysoPLipase"/>
</dbReference>
<dbReference type="SMART" id="SM00823">
    <property type="entry name" value="PKS_PP"/>
    <property type="match status" value="1"/>
</dbReference>
<proteinExistence type="predicted"/>
<dbReference type="PROSITE" id="PS00606">
    <property type="entry name" value="KS3_1"/>
    <property type="match status" value="1"/>
</dbReference>
<dbReference type="Pfam" id="PF08659">
    <property type="entry name" value="KR"/>
    <property type="match status" value="1"/>
</dbReference>
<keyword evidence="3" id="KW-0808">Transferase</keyword>